<dbReference type="GO" id="GO:0005829">
    <property type="term" value="C:cytosol"/>
    <property type="evidence" value="ECO:0007669"/>
    <property type="project" value="TreeGrafter"/>
</dbReference>
<evidence type="ECO:0000313" key="11">
    <source>
        <dbReference type="EMBL" id="QAV18286.1"/>
    </source>
</evidence>
<dbReference type="KEGG" id="pchi:PC41400_11655"/>
<keyword evidence="8" id="KW-0963">Cytoplasm</keyword>
<dbReference type="AlphaFoldDB" id="A0A410WUZ3"/>
<feature type="domain" description="Cytidylate kinase" evidence="9">
    <location>
        <begin position="6"/>
        <end position="218"/>
    </location>
</feature>
<evidence type="ECO:0000313" key="10">
    <source>
        <dbReference type="EMBL" id="MCY9594467.1"/>
    </source>
</evidence>
<dbReference type="InterPro" id="IPR027417">
    <property type="entry name" value="P-loop_NTPase"/>
</dbReference>
<evidence type="ECO:0000256" key="2">
    <source>
        <dbReference type="ARBA" id="ARBA00022679"/>
    </source>
</evidence>
<evidence type="ECO:0000256" key="1">
    <source>
        <dbReference type="ARBA" id="ARBA00009427"/>
    </source>
</evidence>
<dbReference type="GO" id="GO:0006220">
    <property type="term" value="P:pyrimidine nucleotide metabolic process"/>
    <property type="evidence" value="ECO:0007669"/>
    <property type="project" value="UniProtKB-UniRule"/>
</dbReference>
<dbReference type="NCBIfam" id="TIGR00017">
    <property type="entry name" value="cmk"/>
    <property type="match status" value="1"/>
</dbReference>
<evidence type="ECO:0000256" key="5">
    <source>
        <dbReference type="ARBA" id="ARBA00022840"/>
    </source>
</evidence>
<evidence type="ECO:0000256" key="6">
    <source>
        <dbReference type="ARBA" id="ARBA00047615"/>
    </source>
</evidence>
<feature type="binding site" evidence="8">
    <location>
        <begin position="10"/>
        <end position="18"/>
    </location>
    <ligand>
        <name>ATP</name>
        <dbReference type="ChEBI" id="CHEBI:30616"/>
    </ligand>
</feature>
<dbReference type="GO" id="GO:0036431">
    <property type="term" value="F:dCMP kinase activity"/>
    <property type="evidence" value="ECO:0007669"/>
    <property type="project" value="InterPro"/>
</dbReference>
<dbReference type="CDD" id="cd02020">
    <property type="entry name" value="CMPK"/>
    <property type="match status" value="1"/>
</dbReference>
<dbReference type="InterPro" id="IPR011994">
    <property type="entry name" value="Cytidylate_kinase_dom"/>
</dbReference>
<protein>
    <recommendedName>
        <fullName evidence="8">Cytidylate kinase</fullName>
        <shortName evidence="8">CK</shortName>
        <ecNumber evidence="8">2.7.4.25</ecNumber>
    </recommendedName>
    <alternativeName>
        <fullName evidence="8">Cytidine monophosphate kinase</fullName>
        <shortName evidence="8">CMP kinase</shortName>
    </alternativeName>
</protein>
<evidence type="ECO:0000256" key="4">
    <source>
        <dbReference type="ARBA" id="ARBA00022777"/>
    </source>
</evidence>
<keyword evidence="13" id="KW-1185">Reference proteome</keyword>
<comment type="catalytic activity">
    <reaction evidence="6 8">
        <text>dCMP + ATP = dCDP + ADP</text>
        <dbReference type="Rhea" id="RHEA:25094"/>
        <dbReference type="ChEBI" id="CHEBI:30616"/>
        <dbReference type="ChEBI" id="CHEBI:57566"/>
        <dbReference type="ChEBI" id="CHEBI:58593"/>
        <dbReference type="ChEBI" id="CHEBI:456216"/>
        <dbReference type="EC" id="2.7.4.25"/>
    </reaction>
</comment>
<dbReference type="EMBL" id="CP026520">
    <property type="protein sequence ID" value="QAV18286.1"/>
    <property type="molecule type" value="Genomic_DNA"/>
</dbReference>
<dbReference type="PANTHER" id="PTHR21299">
    <property type="entry name" value="CYTIDYLATE KINASE/PANTOATE-BETA-ALANINE LIGASE"/>
    <property type="match status" value="1"/>
</dbReference>
<evidence type="ECO:0000256" key="3">
    <source>
        <dbReference type="ARBA" id="ARBA00022741"/>
    </source>
</evidence>
<dbReference type="Proteomes" id="UP000288943">
    <property type="component" value="Chromosome"/>
</dbReference>
<evidence type="ECO:0000259" key="9">
    <source>
        <dbReference type="Pfam" id="PF02224"/>
    </source>
</evidence>
<comment type="subcellular location">
    <subcellularLocation>
        <location evidence="8">Cytoplasm</location>
    </subcellularLocation>
</comment>
<dbReference type="OrthoDB" id="9807434at2"/>
<keyword evidence="4 8" id="KW-0418">Kinase</keyword>
<evidence type="ECO:0000256" key="7">
    <source>
        <dbReference type="ARBA" id="ARBA00048478"/>
    </source>
</evidence>
<keyword evidence="2 8" id="KW-0808">Transferase</keyword>
<dbReference type="SUPFAM" id="SSF52540">
    <property type="entry name" value="P-loop containing nucleoside triphosphate hydrolases"/>
    <property type="match status" value="1"/>
</dbReference>
<evidence type="ECO:0000313" key="13">
    <source>
        <dbReference type="Proteomes" id="UP001527202"/>
    </source>
</evidence>
<comment type="similarity">
    <text evidence="1 8">Belongs to the cytidylate kinase family. Type 1 subfamily.</text>
</comment>
<proteinExistence type="inferred from homology"/>
<comment type="catalytic activity">
    <reaction evidence="7 8">
        <text>CMP + ATP = CDP + ADP</text>
        <dbReference type="Rhea" id="RHEA:11600"/>
        <dbReference type="ChEBI" id="CHEBI:30616"/>
        <dbReference type="ChEBI" id="CHEBI:58069"/>
        <dbReference type="ChEBI" id="CHEBI:60377"/>
        <dbReference type="ChEBI" id="CHEBI:456216"/>
        <dbReference type="EC" id="2.7.4.25"/>
    </reaction>
</comment>
<evidence type="ECO:0000256" key="8">
    <source>
        <dbReference type="HAMAP-Rule" id="MF_00238"/>
    </source>
</evidence>
<gene>
    <name evidence="8 10" type="primary">cmk</name>
    <name evidence="10" type="ORF">M5X16_01565</name>
    <name evidence="11" type="ORF">PC41400_11655</name>
</gene>
<dbReference type="GeneID" id="95375463"/>
<accession>A0A410WUZ3</accession>
<dbReference type="Gene3D" id="3.40.50.300">
    <property type="entry name" value="P-loop containing nucleotide triphosphate hydrolases"/>
    <property type="match status" value="1"/>
</dbReference>
<dbReference type="Pfam" id="PF02224">
    <property type="entry name" value="Cytidylate_kin"/>
    <property type="match status" value="1"/>
</dbReference>
<dbReference type="EC" id="2.7.4.25" evidence="8"/>
<dbReference type="InterPro" id="IPR003136">
    <property type="entry name" value="Cytidylate_kin"/>
</dbReference>
<dbReference type="PANTHER" id="PTHR21299:SF2">
    <property type="entry name" value="CYTIDYLATE KINASE"/>
    <property type="match status" value="1"/>
</dbReference>
<reference evidence="10 13" key="2">
    <citation type="submission" date="2022-05" db="EMBL/GenBank/DDBJ databases">
        <title>Genome Sequencing of Bee-Associated Microbes.</title>
        <authorList>
            <person name="Dunlap C."/>
        </authorList>
    </citation>
    <scope>NUCLEOTIDE SEQUENCE [LARGE SCALE GENOMIC DNA]</scope>
    <source>
        <strain evidence="10 13">NRRL B-23120</strain>
    </source>
</reference>
<reference evidence="11 12" key="1">
    <citation type="submission" date="2018-01" db="EMBL/GenBank/DDBJ databases">
        <title>The whole genome sequencing and assembly of Paenibacillus chitinolyticus KCCM 41400 strain.</title>
        <authorList>
            <person name="Kim J.-Y."/>
            <person name="Park M.-K."/>
            <person name="Lee Y.-J."/>
            <person name="Yi H."/>
            <person name="Bahn Y.-S."/>
            <person name="Kim J.F."/>
            <person name="Lee D.-W."/>
        </authorList>
    </citation>
    <scope>NUCLEOTIDE SEQUENCE [LARGE SCALE GENOMIC DNA]</scope>
    <source>
        <strain evidence="11 12">KCCM 41400</strain>
    </source>
</reference>
<dbReference type="GO" id="GO:0015949">
    <property type="term" value="P:nucleobase-containing small molecule interconversion"/>
    <property type="evidence" value="ECO:0007669"/>
    <property type="project" value="TreeGrafter"/>
</dbReference>
<dbReference type="GO" id="GO:0005524">
    <property type="term" value="F:ATP binding"/>
    <property type="evidence" value="ECO:0007669"/>
    <property type="project" value="UniProtKB-UniRule"/>
</dbReference>
<dbReference type="Proteomes" id="UP001527202">
    <property type="component" value="Unassembled WGS sequence"/>
</dbReference>
<keyword evidence="3 8" id="KW-0547">Nucleotide-binding</keyword>
<evidence type="ECO:0000313" key="12">
    <source>
        <dbReference type="Proteomes" id="UP000288943"/>
    </source>
</evidence>
<organism evidence="11 12">
    <name type="scientific">Paenibacillus chitinolyticus</name>
    <dbReference type="NCBI Taxonomy" id="79263"/>
    <lineage>
        <taxon>Bacteria</taxon>
        <taxon>Bacillati</taxon>
        <taxon>Bacillota</taxon>
        <taxon>Bacilli</taxon>
        <taxon>Bacillales</taxon>
        <taxon>Paenibacillaceae</taxon>
        <taxon>Paenibacillus</taxon>
    </lineage>
</organism>
<name>A0A410WUZ3_9BACL</name>
<dbReference type="EMBL" id="JAMDMJ010000001">
    <property type="protein sequence ID" value="MCY9594467.1"/>
    <property type="molecule type" value="Genomic_DNA"/>
</dbReference>
<dbReference type="RefSeq" id="WP_042228481.1">
    <property type="nucleotide sequence ID" value="NZ_CP026520.1"/>
</dbReference>
<sequence length="227" mass="24635">MTKFNIAIDGPAGAGKSTIARKVAGELGFVYVDTGAMYRAVTWKVLQDGVNPLDTEAVARTAAGMKIELVPGPDGQLVFVDGRDVSSDIRTKLVTDRVSQIAAIAEVRKLLVDKQKQMAASKGIVMDGRDIGTHVLPDAEVKVFLTASVRKRAERRFQEVQGTAMATTLEEMEKDIARRDMLDEGREVSPLVQAADAVMLDSTDLTIPEVVESILEMCRMRTGGERA</sequence>
<dbReference type="HAMAP" id="MF_00238">
    <property type="entry name" value="Cytidyl_kinase_type1"/>
    <property type="match status" value="1"/>
</dbReference>
<keyword evidence="5 8" id="KW-0067">ATP-binding</keyword>